<proteinExistence type="predicted"/>
<dbReference type="EMBL" id="CM041547">
    <property type="protein sequence ID" value="KAI3359065.1"/>
    <property type="molecule type" value="Genomic_DNA"/>
</dbReference>
<name>A0ACB8VUD2_9TELE</name>
<dbReference type="Proteomes" id="UP000831701">
    <property type="component" value="Chromosome 17"/>
</dbReference>
<evidence type="ECO:0000313" key="1">
    <source>
        <dbReference type="EMBL" id="KAI3359065.1"/>
    </source>
</evidence>
<keyword evidence="2" id="KW-1185">Reference proteome</keyword>
<protein>
    <submittedName>
        <fullName evidence="1">Uncharacterized protein</fullName>
    </submittedName>
</protein>
<sequence length="157" mass="17309">MPTTSLPTAATGLSPFQVVFGYQPPLFPANETEVTVPSAHTMVKKCRKIWAAARQMLLRNQSRMKAATDCHRRPAPAYRPGPESLAFHKRPAPSRPQPQTRSQGRNRVQSASELQPENQAQSQPSLMILSSLLVSLALMLLPQHTAAKKMALATTDW</sequence>
<comment type="caution">
    <text evidence="1">The sequence shown here is derived from an EMBL/GenBank/DDBJ whole genome shotgun (WGS) entry which is preliminary data.</text>
</comment>
<reference evidence="1" key="1">
    <citation type="submission" date="2022-04" db="EMBL/GenBank/DDBJ databases">
        <title>Jade perch genome.</title>
        <authorList>
            <person name="Chao B."/>
        </authorList>
    </citation>
    <scope>NUCLEOTIDE SEQUENCE</scope>
    <source>
        <strain evidence="1">CB-2022</strain>
    </source>
</reference>
<organism evidence="1 2">
    <name type="scientific">Scortum barcoo</name>
    <name type="common">barcoo grunter</name>
    <dbReference type="NCBI Taxonomy" id="214431"/>
    <lineage>
        <taxon>Eukaryota</taxon>
        <taxon>Metazoa</taxon>
        <taxon>Chordata</taxon>
        <taxon>Craniata</taxon>
        <taxon>Vertebrata</taxon>
        <taxon>Euteleostomi</taxon>
        <taxon>Actinopterygii</taxon>
        <taxon>Neopterygii</taxon>
        <taxon>Teleostei</taxon>
        <taxon>Neoteleostei</taxon>
        <taxon>Acanthomorphata</taxon>
        <taxon>Eupercaria</taxon>
        <taxon>Centrarchiformes</taxon>
        <taxon>Terapontoidei</taxon>
        <taxon>Terapontidae</taxon>
        <taxon>Scortum</taxon>
    </lineage>
</organism>
<gene>
    <name evidence="1" type="ORF">L3Q82_002566</name>
</gene>
<accession>A0ACB8VUD2</accession>
<evidence type="ECO:0000313" key="2">
    <source>
        <dbReference type="Proteomes" id="UP000831701"/>
    </source>
</evidence>